<comment type="caution">
    <text evidence="11">The sequence shown here is derived from an EMBL/GenBank/DDBJ whole genome shotgun (WGS) entry which is preliminary data.</text>
</comment>
<dbReference type="SMART" id="SM00388">
    <property type="entry name" value="HisKA"/>
    <property type="match status" value="1"/>
</dbReference>
<feature type="transmembrane region" description="Helical" evidence="9">
    <location>
        <begin position="304"/>
        <end position="326"/>
    </location>
</feature>
<dbReference type="SUPFAM" id="SSF47384">
    <property type="entry name" value="Homodimeric domain of signal transducing histidine kinase"/>
    <property type="match status" value="1"/>
</dbReference>
<keyword evidence="7" id="KW-0067">ATP-binding</keyword>
<evidence type="ECO:0000256" key="6">
    <source>
        <dbReference type="ARBA" id="ARBA00022777"/>
    </source>
</evidence>
<evidence type="ECO:0000256" key="4">
    <source>
        <dbReference type="ARBA" id="ARBA00022679"/>
    </source>
</evidence>
<dbReference type="SMART" id="SM00387">
    <property type="entry name" value="HATPase_c"/>
    <property type="match status" value="1"/>
</dbReference>
<evidence type="ECO:0000256" key="9">
    <source>
        <dbReference type="SAM" id="Phobius"/>
    </source>
</evidence>
<dbReference type="PANTHER" id="PTHR43065">
    <property type="entry name" value="SENSOR HISTIDINE KINASE"/>
    <property type="match status" value="1"/>
</dbReference>
<dbReference type="CDD" id="cd00082">
    <property type="entry name" value="HisKA"/>
    <property type="match status" value="1"/>
</dbReference>
<name>A0A7K1KIY8_9BACT</name>
<evidence type="ECO:0000256" key="1">
    <source>
        <dbReference type="ARBA" id="ARBA00000085"/>
    </source>
</evidence>
<dbReference type="SUPFAM" id="SSF55874">
    <property type="entry name" value="ATPase domain of HSP90 chaperone/DNA topoisomerase II/histidine kinase"/>
    <property type="match status" value="1"/>
</dbReference>
<dbReference type="AlphaFoldDB" id="A0A7K1KIY8"/>
<gene>
    <name evidence="11" type="ORF">GKC30_00085</name>
</gene>
<feature type="domain" description="Histidine kinase" evidence="10">
    <location>
        <begin position="359"/>
        <end position="574"/>
    </location>
</feature>
<dbReference type="GO" id="GO:0005524">
    <property type="term" value="F:ATP binding"/>
    <property type="evidence" value="ECO:0007669"/>
    <property type="project" value="UniProtKB-KW"/>
</dbReference>
<dbReference type="PROSITE" id="PS50109">
    <property type="entry name" value="HIS_KIN"/>
    <property type="match status" value="1"/>
</dbReference>
<evidence type="ECO:0000256" key="5">
    <source>
        <dbReference type="ARBA" id="ARBA00022741"/>
    </source>
</evidence>
<dbReference type="GO" id="GO:0000155">
    <property type="term" value="F:phosphorelay sensor kinase activity"/>
    <property type="evidence" value="ECO:0007669"/>
    <property type="project" value="InterPro"/>
</dbReference>
<organism evidence="11 12">
    <name type="scientific">Pseudodesulfovibrio alkaliphilus</name>
    <dbReference type="NCBI Taxonomy" id="2661613"/>
    <lineage>
        <taxon>Bacteria</taxon>
        <taxon>Pseudomonadati</taxon>
        <taxon>Thermodesulfobacteriota</taxon>
        <taxon>Desulfovibrionia</taxon>
        <taxon>Desulfovibrionales</taxon>
        <taxon>Desulfovibrionaceae</taxon>
    </lineage>
</organism>
<accession>A0A7K1KIY8</accession>
<evidence type="ECO:0000256" key="3">
    <source>
        <dbReference type="ARBA" id="ARBA00022553"/>
    </source>
</evidence>
<reference evidence="11 12" key="1">
    <citation type="submission" date="2019-11" db="EMBL/GenBank/DDBJ databases">
        <title>Pseudodesulfovibrio alkaliphilus, sp. nov., an alkaliphilic sulfate-reducing bacteria from mud volcano of Taman peninsula, Russia.</title>
        <authorList>
            <person name="Frolova A."/>
            <person name="Merkel A.Y."/>
            <person name="Slobodkin A.I."/>
        </authorList>
    </citation>
    <scope>NUCLEOTIDE SEQUENCE [LARGE SCALE GENOMIC DNA]</scope>
    <source>
        <strain evidence="11 12">F-1</strain>
    </source>
</reference>
<keyword evidence="9" id="KW-0812">Transmembrane</keyword>
<dbReference type="Pfam" id="PF02518">
    <property type="entry name" value="HATPase_c"/>
    <property type="match status" value="1"/>
</dbReference>
<dbReference type="InterPro" id="IPR004358">
    <property type="entry name" value="Sig_transdc_His_kin-like_C"/>
</dbReference>
<dbReference type="PANTHER" id="PTHR43065:SF46">
    <property type="entry name" value="C4-DICARBOXYLATE TRANSPORT SENSOR PROTEIN DCTB"/>
    <property type="match status" value="1"/>
</dbReference>
<evidence type="ECO:0000313" key="12">
    <source>
        <dbReference type="Proteomes" id="UP000461162"/>
    </source>
</evidence>
<dbReference type="Gene3D" id="3.30.565.10">
    <property type="entry name" value="Histidine kinase-like ATPase, C-terminal domain"/>
    <property type="match status" value="1"/>
</dbReference>
<comment type="catalytic activity">
    <reaction evidence="1">
        <text>ATP + protein L-histidine = ADP + protein N-phospho-L-histidine.</text>
        <dbReference type="EC" id="2.7.13.3"/>
    </reaction>
</comment>
<protein>
    <recommendedName>
        <fullName evidence="2">histidine kinase</fullName>
        <ecNumber evidence="2">2.7.13.3</ecNumber>
    </recommendedName>
</protein>
<keyword evidence="3" id="KW-0597">Phosphoprotein</keyword>
<keyword evidence="4" id="KW-0808">Transferase</keyword>
<dbReference type="InterPro" id="IPR003661">
    <property type="entry name" value="HisK_dim/P_dom"/>
</dbReference>
<dbReference type="Proteomes" id="UP000461162">
    <property type="component" value="Unassembled WGS sequence"/>
</dbReference>
<evidence type="ECO:0000259" key="10">
    <source>
        <dbReference type="PROSITE" id="PS50109"/>
    </source>
</evidence>
<dbReference type="CDD" id="cd18774">
    <property type="entry name" value="PDC2_HK_sensor"/>
    <property type="match status" value="1"/>
</dbReference>
<keyword evidence="9" id="KW-0472">Membrane</keyword>
<keyword evidence="9" id="KW-1133">Transmembrane helix</keyword>
<sequence>MSAMRRRLVACLVPKFLKPHNSSLVRQGFLDYRSLWLLAIALLAVVSLLPLCTLTAIDYALTGQVARSEQVLRTVRTASNARRTVTYFLDERRSVLEFTLREETFDLMKDPEHLAQVLRNMRAGFNGIVDLGLLTEDGVQVSYAGPFDLQDRSYKDMPWFKTAMEKGAYISDVFLGFRNIPHAIVAVRGETRTGRPYLLRATLDTLAFSNMLASLEAGNSGDAFIINGGGILQTPSKTYGAISQVAGIPVPAFSERTDHFVTTDSRGVELLVAYAYIKASPFILCVVKPTSEAMVGWLQPRMDLLWLAGISLVVIVTAIYVISTYMTNAIYDSNLRQAQVMERMEQTGRLASIGRLAAGVAHEINNPLAVISERAGLVRDMLTLPGREADPGLVDNIDIVLESVERCGQITKQLLGFACKIDLTIEKLDLGRVVRGVLRFLEKEAEYRSIDINVDIPSDLPPIHSDRGKLQQITLNLVTNALQAMKSGGRMAIAANLGKDRDVILRFSDTGCGIAPEHLSRIFDPFFTTKGNHEGSGLGLSITYGLVRKLGGAISVESEINKGTTFFVSLPLRMEEQGVGTEDTVG</sequence>
<keyword evidence="5" id="KW-0547">Nucleotide-binding</keyword>
<dbReference type="PRINTS" id="PR00344">
    <property type="entry name" value="BCTRLSENSOR"/>
</dbReference>
<evidence type="ECO:0000256" key="8">
    <source>
        <dbReference type="ARBA" id="ARBA00023012"/>
    </source>
</evidence>
<dbReference type="Pfam" id="PF00512">
    <property type="entry name" value="HisKA"/>
    <property type="match status" value="1"/>
</dbReference>
<dbReference type="Gene3D" id="1.10.287.130">
    <property type="match status" value="1"/>
</dbReference>
<dbReference type="InterPro" id="IPR003594">
    <property type="entry name" value="HATPase_dom"/>
</dbReference>
<dbReference type="EMBL" id="WODC01000001">
    <property type="protein sequence ID" value="MUM76029.1"/>
    <property type="molecule type" value="Genomic_DNA"/>
</dbReference>
<dbReference type="EC" id="2.7.13.3" evidence="2"/>
<keyword evidence="12" id="KW-1185">Reference proteome</keyword>
<dbReference type="InterPro" id="IPR036097">
    <property type="entry name" value="HisK_dim/P_sf"/>
</dbReference>
<feature type="transmembrane region" description="Helical" evidence="9">
    <location>
        <begin position="35"/>
        <end position="57"/>
    </location>
</feature>
<keyword evidence="6 11" id="KW-0418">Kinase</keyword>
<dbReference type="InterPro" id="IPR005467">
    <property type="entry name" value="His_kinase_dom"/>
</dbReference>
<dbReference type="InterPro" id="IPR036890">
    <property type="entry name" value="HATPase_C_sf"/>
</dbReference>
<dbReference type="Gene3D" id="3.30.450.20">
    <property type="entry name" value="PAS domain"/>
    <property type="match status" value="1"/>
</dbReference>
<evidence type="ECO:0000256" key="7">
    <source>
        <dbReference type="ARBA" id="ARBA00022840"/>
    </source>
</evidence>
<evidence type="ECO:0000256" key="2">
    <source>
        <dbReference type="ARBA" id="ARBA00012438"/>
    </source>
</evidence>
<dbReference type="RefSeq" id="WP_155931389.1">
    <property type="nucleotide sequence ID" value="NZ_WODC01000001.1"/>
</dbReference>
<evidence type="ECO:0000313" key="11">
    <source>
        <dbReference type="EMBL" id="MUM76029.1"/>
    </source>
</evidence>
<keyword evidence="8" id="KW-0902">Two-component regulatory system</keyword>
<proteinExistence type="predicted"/>